<dbReference type="PANTHER" id="PTHR15503:SF45">
    <property type="entry name" value="RNA-DIRECTED DNA POLYMERASE HOMOLOG"/>
    <property type="match status" value="1"/>
</dbReference>
<gene>
    <name evidence="3" type="ORF">E5676_scaffold1333G00150</name>
    <name evidence="2" type="ORF">E6C27_scaffold376G00250</name>
</gene>
<dbReference type="Gene3D" id="2.40.70.10">
    <property type="entry name" value="Acid Proteases"/>
    <property type="match status" value="1"/>
</dbReference>
<protein>
    <submittedName>
        <fullName evidence="2">Gag protease polyprotein</fullName>
    </submittedName>
</protein>
<dbReference type="EMBL" id="SSTD01017158">
    <property type="protein sequence ID" value="TYK00201.1"/>
    <property type="molecule type" value="Genomic_DNA"/>
</dbReference>
<dbReference type="InterPro" id="IPR032567">
    <property type="entry name" value="RTL1-rel"/>
</dbReference>
<evidence type="ECO:0000313" key="3">
    <source>
        <dbReference type="EMBL" id="TYK00201.1"/>
    </source>
</evidence>
<evidence type="ECO:0000313" key="5">
    <source>
        <dbReference type="Proteomes" id="UP000321947"/>
    </source>
</evidence>
<feature type="region of interest" description="Disordered" evidence="1">
    <location>
        <begin position="84"/>
        <end position="108"/>
    </location>
</feature>
<dbReference type="AlphaFoldDB" id="A0A5A7TRY8"/>
<dbReference type="GO" id="GO:0006508">
    <property type="term" value="P:proteolysis"/>
    <property type="evidence" value="ECO:0007669"/>
    <property type="project" value="UniProtKB-KW"/>
</dbReference>
<evidence type="ECO:0000256" key="1">
    <source>
        <dbReference type="SAM" id="MobiDB-lite"/>
    </source>
</evidence>
<evidence type="ECO:0000313" key="2">
    <source>
        <dbReference type="EMBL" id="KAA0046172.1"/>
    </source>
</evidence>
<dbReference type="OrthoDB" id="1749844at2759"/>
<name>A0A5A7TRY8_CUCMM</name>
<dbReference type="Proteomes" id="UP000321393">
    <property type="component" value="Unassembled WGS sequence"/>
</dbReference>
<reference evidence="4 5" key="1">
    <citation type="submission" date="2019-08" db="EMBL/GenBank/DDBJ databases">
        <title>Draft genome sequences of two oriental melons (Cucumis melo L. var makuwa).</title>
        <authorList>
            <person name="Kwon S.-Y."/>
        </authorList>
    </citation>
    <scope>NUCLEOTIDE SEQUENCE [LARGE SCALE GENOMIC DNA]</scope>
    <source>
        <strain evidence="5">cv. Chang Bougi</strain>
        <strain evidence="4">cv. SW 3</strain>
        <tissue evidence="2">Leaf</tissue>
    </source>
</reference>
<keyword evidence="2" id="KW-0378">Hydrolase</keyword>
<dbReference type="PANTHER" id="PTHR15503">
    <property type="entry name" value="LDOC1 RELATED"/>
    <property type="match status" value="1"/>
</dbReference>
<accession>A0A5A7TRY8</accession>
<comment type="caution">
    <text evidence="2">The sequence shown here is derived from an EMBL/GenBank/DDBJ whole genome shotgun (WGS) entry which is preliminary data.</text>
</comment>
<dbReference type="Pfam" id="PF08284">
    <property type="entry name" value="RVP_2"/>
    <property type="match status" value="1"/>
</dbReference>
<sequence length="323" mass="35917">MGVPRDYHLLGLRGPTGSPVQYDAEFDMLPRFAPDVVKDEATRTEKLVRGLRLDLKGIVRALRPTTHAYALRLALDLSLHERANPSKAAGRGTTRGQKRKADLQPTVAPQRNLRLGGHFQWHRQELAVAGTTVRELPACRSCGRYHRGRCLARSGVCLRCKKLGHTVDCCPKKLLETTSNQTPTPQRGRVFATTRQETEQAGTVVTGEVMLSKDKVKACQVEIANHVLDVTLLVLDMQDFDVILGMDCFKFKGAGTMVLPKVISAMKVSKLLNQGTWSILTSVVDTREPEVSVSSEPVVREYPDIFPDELPELRPLREIDFAI</sequence>
<dbReference type="EMBL" id="SSTE01014335">
    <property type="protein sequence ID" value="KAA0046172.1"/>
    <property type="molecule type" value="Genomic_DNA"/>
</dbReference>
<dbReference type="InterPro" id="IPR021109">
    <property type="entry name" value="Peptidase_aspartic_dom_sf"/>
</dbReference>
<dbReference type="GO" id="GO:0008233">
    <property type="term" value="F:peptidase activity"/>
    <property type="evidence" value="ECO:0007669"/>
    <property type="project" value="UniProtKB-KW"/>
</dbReference>
<organism evidence="2 4">
    <name type="scientific">Cucumis melo var. makuwa</name>
    <name type="common">Oriental melon</name>
    <dbReference type="NCBI Taxonomy" id="1194695"/>
    <lineage>
        <taxon>Eukaryota</taxon>
        <taxon>Viridiplantae</taxon>
        <taxon>Streptophyta</taxon>
        <taxon>Embryophyta</taxon>
        <taxon>Tracheophyta</taxon>
        <taxon>Spermatophyta</taxon>
        <taxon>Magnoliopsida</taxon>
        <taxon>eudicotyledons</taxon>
        <taxon>Gunneridae</taxon>
        <taxon>Pentapetalae</taxon>
        <taxon>rosids</taxon>
        <taxon>fabids</taxon>
        <taxon>Cucurbitales</taxon>
        <taxon>Cucurbitaceae</taxon>
        <taxon>Benincaseae</taxon>
        <taxon>Cucumis</taxon>
    </lineage>
</organism>
<evidence type="ECO:0000313" key="4">
    <source>
        <dbReference type="Proteomes" id="UP000321393"/>
    </source>
</evidence>
<dbReference type="CDD" id="cd00303">
    <property type="entry name" value="retropepsin_like"/>
    <property type="match status" value="1"/>
</dbReference>
<keyword evidence="2" id="KW-0645">Protease</keyword>
<proteinExistence type="predicted"/>
<dbReference type="Proteomes" id="UP000321947">
    <property type="component" value="Unassembled WGS sequence"/>
</dbReference>